<dbReference type="InterPro" id="IPR043129">
    <property type="entry name" value="ATPase_NBD"/>
</dbReference>
<gene>
    <name evidence="2" type="ORF">LCGC14_0467570</name>
</gene>
<name>A0A0F9SW39_9ZZZZ</name>
<proteinExistence type="predicted"/>
<evidence type="ECO:0000313" key="2">
    <source>
        <dbReference type="EMBL" id="KKN66817.1"/>
    </source>
</evidence>
<evidence type="ECO:0000256" key="1">
    <source>
        <dbReference type="SAM" id="Phobius"/>
    </source>
</evidence>
<dbReference type="AlphaFoldDB" id="A0A0F9SW39"/>
<dbReference type="Gene3D" id="3.30.1490.300">
    <property type="match status" value="1"/>
</dbReference>
<feature type="transmembrane region" description="Helical" evidence="1">
    <location>
        <begin position="327"/>
        <end position="345"/>
    </location>
</feature>
<dbReference type="SUPFAM" id="SSF53067">
    <property type="entry name" value="Actin-like ATPase domain"/>
    <property type="match status" value="1"/>
</dbReference>
<accession>A0A0F9SW39</accession>
<sequence>MSRKMLGLAVAERSMIAVEVVAVGGQYRAVRAATFVYPDQASLDSPAQLGKAIKQFLRAEGFSARRCVIGLEAKWLMAREKLIPPGSDDSLVGILSIQAEREFTSDYAELVLDYVGPIDTHQGRQVLLVAASGQHVQQLRALAAEAGLKPAAITATTMALADSSDPADTDDYLLLHLTPDGAELAVRSGGSVRLLRRLSVAIAQDDSSDAAGSWMNDLAGQLRRVISLLPDPPDAEGKRQLHVWNRAGLDEESLDALAEQISAKAKLCESSADVDLAGVSGIATADAAVAACLGAAGLRGQRLGVDFLHAKLAAPTQRAVGKRSIQIAAGLVAAVVICILLLLHWTRTQHEVDALAKQITKMAPSVSKTQDIVERIRFARPWHDRQPTYLDCLRDLTMTFPIEGIIWTTSLTIQEDMQMVFSGKAVNEEAVLDVLDKLKDSPAFSQVRQMYLREAGKGQSEIAFAIAAHYSGPITK</sequence>
<dbReference type="Gene3D" id="3.30.420.40">
    <property type="match status" value="2"/>
</dbReference>
<keyword evidence="1" id="KW-0812">Transmembrane</keyword>
<reference evidence="2" key="1">
    <citation type="journal article" date="2015" name="Nature">
        <title>Complex archaea that bridge the gap between prokaryotes and eukaryotes.</title>
        <authorList>
            <person name="Spang A."/>
            <person name="Saw J.H."/>
            <person name="Jorgensen S.L."/>
            <person name="Zaremba-Niedzwiedzka K."/>
            <person name="Martijn J."/>
            <person name="Lind A.E."/>
            <person name="van Eijk R."/>
            <person name="Schleper C."/>
            <person name="Guy L."/>
            <person name="Ettema T.J."/>
        </authorList>
    </citation>
    <scope>NUCLEOTIDE SEQUENCE</scope>
</reference>
<dbReference type="EMBL" id="LAZR01000489">
    <property type="protein sequence ID" value="KKN66817.1"/>
    <property type="molecule type" value="Genomic_DNA"/>
</dbReference>
<comment type="caution">
    <text evidence="2">The sequence shown here is derived from an EMBL/GenBank/DDBJ whole genome shotgun (WGS) entry which is preliminary data.</text>
</comment>
<keyword evidence="1" id="KW-0472">Membrane</keyword>
<evidence type="ECO:0008006" key="3">
    <source>
        <dbReference type="Google" id="ProtNLM"/>
    </source>
</evidence>
<protein>
    <recommendedName>
        <fullName evidence="3">GspL periplasmic domain-containing protein</fullName>
    </recommendedName>
</protein>
<keyword evidence="1" id="KW-1133">Transmembrane helix</keyword>
<organism evidence="2">
    <name type="scientific">marine sediment metagenome</name>
    <dbReference type="NCBI Taxonomy" id="412755"/>
    <lineage>
        <taxon>unclassified sequences</taxon>
        <taxon>metagenomes</taxon>
        <taxon>ecological metagenomes</taxon>
    </lineage>
</organism>